<organism evidence="1 2">
    <name type="scientific">Rangifer tarandus platyrhynchus</name>
    <name type="common">Svalbard reindeer</name>
    <dbReference type="NCBI Taxonomy" id="3082113"/>
    <lineage>
        <taxon>Eukaryota</taxon>
        <taxon>Metazoa</taxon>
        <taxon>Chordata</taxon>
        <taxon>Craniata</taxon>
        <taxon>Vertebrata</taxon>
        <taxon>Euteleostomi</taxon>
        <taxon>Mammalia</taxon>
        <taxon>Eutheria</taxon>
        <taxon>Laurasiatheria</taxon>
        <taxon>Artiodactyla</taxon>
        <taxon>Ruminantia</taxon>
        <taxon>Pecora</taxon>
        <taxon>Cervidae</taxon>
        <taxon>Odocoileinae</taxon>
        <taxon>Rangifer</taxon>
    </lineage>
</organism>
<name>A0AC59YCC2_RANTA</name>
<sequence length="139" mass="15836">MATHSNQYSCLGNPQWQRSLESYSPWGCKESDMTGQLSARARTHTHTHTQQLSVHTQEEPTWATKCTHACVCTHTHTQGEPTCQYRRWQRLGLISGSGRSFAWGRHANPLQYSCLENPTDRGTWWVTVHGVAKSPTQRK</sequence>
<protein>
    <submittedName>
        <fullName evidence="1">Uncharacterized protein</fullName>
    </submittedName>
</protein>
<evidence type="ECO:0000313" key="1">
    <source>
        <dbReference type="EMBL" id="CAM9557340.1"/>
    </source>
</evidence>
<evidence type="ECO:0000313" key="2">
    <source>
        <dbReference type="Proteomes" id="UP001162501"/>
    </source>
</evidence>
<dbReference type="Proteomes" id="UP001162501">
    <property type="component" value="Chromosome 12"/>
</dbReference>
<gene>
    <name evidence="1" type="ORF">MRATA1EN22A_LOCUS4204</name>
</gene>
<reference evidence="1" key="1">
    <citation type="submission" date="2023-05" db="EMBL/GenBank/DDBJ databases">
        <authorList>
            <consortium name="ELIXIR-Norway"/>
        </authorList>
    </citation>
    <scope>NUCLEOTIDE SEQUENCE</scope>
</reference>
<reference evidence="1" key="2">
    <citation type="submission" date="2025-03" db="EMBL/GenBank/DDBJ databases">
        <authorList>
            <consortium name="ELIXIR-Norway"/>
            <consortium name="Elixir Norway"/>
        </authorList>
    </citation>
    <scope>NUCLEOTIDE SEQUENCE</scope>
</reference>
<dbReference type="EMBL" id="OX596096">
    <property type="protein sequence ID" value="CAM9557340.1"/>
    <property type="molecule type" value="Genomic_DNA"/>
</dbReference>
<proteinExistence type="predicted"/>
<accession>A0AC59YCC2</accession>